<proteinExistence type="predicted"/>
<dbReference type="PROSITE" id="PS51918">
    <property type="entry name" value="RADICAL_SAM"/>
    <property type="match status" value="1"/>
</dbReference>
<dbReference type="InterPro" id="IPR058240">
    <property type="entry name" value="rSAM_sf"/>
</dbReference>
<dbReference type="AlphaFoldDB" id="A0A4S1CHP5"/>
<dbReference type="SUPFAM" id="SSF102114">
    <property type="entry name" value="Radical SAM enzymes"/>
    <property type="match status" value="1"/>
</dbReference>
<dbReference type="GO" id="GO:0051539">
    <property type="term" value="F:4 iron, 4 sulfur cluster binding"/>
    <property type="evidence" value="ECO:0007669"/>
    <property type="project" value="UniProtKB-KW"/>
</dbReference>
<evidence type="ECO:0000259" key="7">
    <source>
        <dbReference type="PROSITE" id="PS51918"/>
    </source>
</evidence>
<feature type="binding site" evidence="6">
    <location>
        <position position="86"/>
    </location>
    <ligand>
        <name>[4Fe-4S] cluster</name>
        <dbReference type="ChEBI" id="CHEBI:49883"/>
        <note>4Fe-4S-S-AdoMet</note>
    </ligand>
</feature>
<name>A0A4S1CHP5_9BACT</name>
<dbReference type="NCBIfam" id="TIGR04337">
    <property type="entry name" value="AmmeMemoSam_rS"/>
    <property type="match status" value="1"/>
</dbReference>
<comment type="cofactor">
    <cofactor evidence="6">
        <name>[4Fe-4S] cluster</name>
        <dbReference type="ChEBI" id="CHEBI:49883"/>
    </cofactor>
    <text evidence="6">Binds 1 [4Fe-4S] cluster. The cluster is coordinated with 3 cysteines and an exchangeable S-adenosyl-L-methionine.</text>
</comment>
<feature type="binding site" evidence="6">
    <location>
        <position position="89"/>
    </location>
    <ligand>
        <name>[4Fe-4S] cluster</name>
        <dbReference type="ChEBI" id="CHEBI:49883"/>
        <note>4Fe-4S-S-AdoMet</note>
    </ligand>
</feature>
<evidence type="ECO:0000256" key="5">
    <source>
        <dbReference type="ARBA" id="ARBA00023014"/>
    </source>
</evidence>
<dbReference type="Pfam" id="PF04055">
    <property type="entry name" value="Radical_SAM"/>
    <property type="match status" value="1"/>
</dbReference>
<reference evidence="8 9" key="1">
    <citation type="submission" date="2019-04" db="EMBL/GenBank/DDBJ databases">
        <title>Geobacter oryzae sp. nov., ferric-reducing bacteria isolated from paddy soil.</title>
        <authorList>
            <person name="Xu Z."/>
            <person name="Masuda Y."/>
            <person name="Itoh H."/>
            <person name="Senoo K."/>
        </authorList>
    </citation>
    <scope>NUCLEOTIDE SEQUENCE [LARGE SCALE GENOMIC DNA]</scope>
    <source>
        <strain evidence="8 9">Red111</strain>
    </source>
</reference>
<dbReference type="Proteomes" id="UP000306416">
    <property type="component" value="Unassembled WGS sequence"/>
</dbReference>
<evidence type="ECO:0000256" key="3">
    <source>
        <dbReference type="ARBA" id="ARBA00022723"/>
    </source>
</evidence>
<evidence type="ECO:0000256" key="4">
    <source>
        <dbReference type="ARBA" id="ARBA00023004"/>
    </source>
</evidence>
<keyword evidence="4 6" id="KW-0408">Iron</keyword>
<evidence type="ECO:0000256" key="6">
    <source>
        <dbReference type="PIRSR" id="PIRSR004869-50"/>
    </source>
</evidence>
<dbReference type="InterPro" id="IPR034457">
    <property type="entry name" value="Organic_radical-activating"/>
</dbReference>
<dbReference type="InterPro" id="IPR007197">
    <property type="entry name" value="rSAM"/>
</dbReference>
<dbReference type="PIRSF" id="PIRSF004869">
    <property type="entry name" value="PflX_prd"/>
    <property type="match status" value="1"/>
</dbReference>
<feature type="domain" description="Radical SAM core" evidence="7">
    <location>
        <begin position="67"/>
        <end position="283"/>
    </location>
</feature>
<accession>A0A4S1CHP5</accession>
<keyword evidence="3 6" id="KW-0479">Metal-binding</keyword>
<comment type="caution">
    <text evidence="8">The sequence shown here is derived from an EMBL/GenBank/DDBJ whole genome shotgun (WGS) entry which is preliminary data.</text>
</comment>
<gene>
    <name evidence="8" type="primary">amrS</name>
    <name evidence="8" type="ORF">E4633_10015</name>
</gene>
<protein>
    <submittedName>
        <fullName evidence="8">AmmeMemoRadiSam system radical SAM enzyme</fullName>
    </submittedName>
</protein>
<dbReference type="SMART" id="SM00729">
    <property type="entry name" value="Elp3"/>
    <property type="match status" value="1"/>
</dbReference>
<dbReference type="GO" id="GO:0003824">
    <property type="term" value="F:catalytic activity"/>
    <property type="evidence" value="ECO:0007669"/>
    <property type="project" value="InterPro"/>
</dbReference>
<keyword evidence="9" id="KW-1185">Reference proteome</keyword>
<dbReference type="InterPro" id="IPR016431">
    <property type="entry name" value="Pyrv-formate_lyase-activ_prd"/>
</dbReference>
<dbReference type="PANTHER" id="PTHR30352:SF5">
    <property type="entry name" value="PYRUVATE FORMATE-LYASE 1-ACTIVATING ENZYME"/>
    <property type="match status" value="1"/>
</dbReference>
<dbReference type="SFLD" id="SFLDS00029">
    <property type="entry name" value="Radical_SAM"/>
    <property type="match status" value="1"/>
</dbReference>
<dbReference type="SFLD" id="SFLDG01101">
    <property type="entry name" value="Uncharacterised_Radical_SAM_Su"/>
    <property type="match status" value="1"/>
</dbReference>
<keyword evidence="1" id="KW-0004">4Fe-4S</keyword>
<evidence type="ECO:0000313" key="9">
    <source>
        <dbReference type="Proteomes" id="UP000306416"/>
    </source>
</evidence>
<dbReference type="Gene3D" id="3.20.20.70">
    <property type="entry name" value="Aldolase class I"/>
    <property type="match status" value="1"/>
</dbReference>
<dbReference type="InterPro" id="IPR027596">
    <property type="entry name" value="AmmeMemoSam_rS"/>
</dbReference>
<dbReference type="CDD" id="cd01335">
    <property type="entry name" value="Radical_SAM"/>
    <property type="match status" value="1"/>
</dbReference>
<keyword evidence="5 6" id="KW-0411">Iron-sulfur</keyword>
<evidence type="ECO:0000256" key="1">
    <source>
        <dbReference type="ARBA" id="ARBA00022485"/>
    </source>
</evidence>
<dbReference type="InterPro" id="IPR006638">
    <property type="entry name" value="Elp3/MiaA/NifB-like_rSAM"/>
</dbReference>
<organism evidence="8 9">
    <name type="scientific">Geomonas terrae</name>
    <dbReference type="NCBI Taxonomy" id="2562681"/>
    <lineage>
        <taxon>Bacteria</taxon>
        <taxon>Pseudomonadati</taxon>
        <taxon>Thermodesulfobacteriota</taxon>
        <taxon>Desulfuromonadia</taxon>
        <taxon>Geobacterales</taxon>
        <taxon>Geobacteraceae</taxon>
        <taxon>Geomonas</taxon>
    </lineage>
</organism>
<sequence>MKEAMFYQKLDGGRVRCGLCRFGCLISNGQRGRCRVRENREGTLYSLVYGNLVAEHVDPIEKKPFFHLLPGSRSYSVATVGCNFRCLHCQNYTIAQPDEASVERSGSFVPPEAVVERAIATGCRSIAYTYTEPTIFFEYAYETARLAKAAGLKNVFVTNGYITAEALAAIAPFLDAANIDLKGFTESFYRDVVGASLAEVLDCILDYKRHGIWVELTTLVIPNRNDSEGELRDLARFIASEVGVETPWHVTQFYPTHRLTDQPRTPVETLRMASRIGLDAGLRYVYEGNVAGEGGESSYCPGCGLLLIKRYGYLVEKNLLSGGRCPGCGTGIEGVWN</sequence>
<dbReference type="PANTHER" id="PTHR30352">
    <property type="entry name" value="PYRUVATE FORMATE-LYASE-ACTIVATING ENZYME"/>
    <property type="match status" value="1"/>
</dbReference>
<dbReference type="RefSeq" id="WP_135870101.1">
    <property type="nucleotide sequence ID" value="NZ_SRSC01000002.1"/>
</dbReference>
<keyword evidence="2 6" id="KW-0949">S-adenosyl-L-methionine</keyword>
<dbReference type="EMBL" id="SRSC01000002">
    <property type="protein sequence ID" value="TGU72626.1"/>
    <property type="molecule type" value="Genomic_DNA"/>
</dbReference>
<evidence type="ECO:0000256" key="2">
    <source>
        <dbReference type="ARBA" id="ARBA00022691"/>
    </source>
</evidence>
<feature type="binding site" evidence="6">
    <location>
        <position position="82"/>
    </location>
    <ligand>
        <name>[4Fe-4S] cluster</name>
        <dbReference type="ChEBI" id="CHEBI:49883"/>
        <note>4Fe-4S-S-AdoMet</note>
    </ligand>
</feature>
<evidence type="ECO:0000313" key="8">
    <source>
        <dbReference type="EMBL" id="TGU72626.1"/>
    </source>
</evidence>
<dbReference type="InterPro" id="IPR013785">
    <property type="entry name" value="Aldolase_TIM"/>
</dbReference>
<dbReference type="GO" id="GO:0046872">
    <property type="term" value="F:metal ion binding"/>
    <property type="evidence" value="ECO:0007669"/>
    <property type="project" value="UniProtKB-KW"/>
</dbReference>